<dbReference type="InterPro" id="IPR008042">
    <property type="entry name" value="Retrotrans_Pao"/>
</dbReference>
<dbReference type="InterPro" id="IPR043502">
    <property type="entry name" value="DNA/RNA_pol_sf"/>
</dbReference>
<organism evidence="1 2">
    <name type="scientific">Lasius niger</name>
    <name type="common">Black garden ant</name>
    <dbReference type="NCBI Taxonomy" id="67767"/>
    <lineage>
        <taxon>Eukaryota</taxon>
        <taxon>Metazoa</taxon>
        <taxon>Ecdysozoa</taxon>
        <taxon>Arthropoda</taxon>
        <taxon>Hexapoda</taxon>
        <taxon>Insecta</taxon>
        <taxon>Pterygota</taxon>
        <taxon>Neoptera</taxon>
        <taxon>Endopterygota</taxon>
        <taxon>Hymenoptera</taxon>
        <taxon>Apocrita</taxon>
        <taxon>Aculeata</taxon>
        <taxon>Formicoidea</taxon>
        <taxon>Formicidae</taxon>
        <taxon>Formicinae</taxon>
        <taxon>Lasius</taxon>
        <taxon>Lasius</taxon>
    </lineage>
</organism>
<dbReference type="PaxDb" id="67767-A0A0J7JZ98"/>
<dbReference type="GO" id="GO:0071897">
    <property type="term" value="P:DNA biosynthetic process"/>
    <property type="evidence" value="ECO:0007669"/>
    <property type="project" value="UniProtKB-ARBA"/>
</dbReference>
<dbReference type="OrthoDB" id="7552003at2759"/>
<gene>
    <name evidence="1" type="ORF">RF55_20138</name>
</gene>
<dbReference type="STRING" id="67767.A0A0J7JZ98"/>
<sequence>MFRQIRVHPDDTNLQRTLWQADPSAEIQDFRLTTVTYGTASAPYLATRTLLQLAQDEGHSYPLGAAVIRANTYVDDVLAGASTLKEAQEIKRQTVKLLEAGGFRLSKWAGSNSALCPDGDQAERLFSTTEGVGTLGVLWAPAEDSLRLRAIPALTSTRGPSKRTVLSDVARLFDPAGWAAPVLIGAKVFLQDLWLAGLDWDEALPPTLQTRWLRLASSLPGLDGLSIPRWTGISSHLELHGFSDASERAYAAAVYVRGTGLSGAWRSSLLVAKTKVAPAKPVSIPRLELCGALLAARLLLRTATGLGLAASDLYAWTDARVVLAWLRS</sequence>
<evidence type="ECO:0000313" key="1">
    <source>
        <dbReference type="EMBL" id="KMQ83402.1"/>
    </source>
</evidence>
<comment type="caution">
    <text evidence="1">The sequence shown here is derived from an EMBL/GenBank/DDBJ whole genome shotgun (WGS) entry which is preliminary data.</text>
</comment>
<dbReference type="AlphaFoldDB" id="A0A0J7JZ98"/>
<feature type="non-terminal residue" evidence="1">
    <location>
        <position position="328"/>
    </location>
</feature>
<dbReference type="SUPFAM" id="SSF56672">
    <property type="entry name" value="DNA/RNA polymerases"/>
    <property type="match status" value="1"/>
</dbReference>
<reference evidence="1 2" key="1">
    <citation type="submission" date="2015-04" db="EMBL/GenBank/DDBJ databases">
        <title>Lasius niger genome sequencing.</title>
        <authorList>
            <person name="Konorov E.A."/>
            <person name="Nikitin M.A."/>
            <person name="Kirill M.V."/>
            <person name="Chang P."/>
        </authorList>
    </citation>
    <scope>NUCLEOTIDE SEQUENCE [LARGE SCALE GENOMIC DNA]</scope>
    <source>
        <tissue evidence="1">Whole</tissue>
    </source>
</reference>
<keyword evidence="2" id="KW-1185">Reference proteome</keyword>
<dbReference type="Pfam" id="PF05380">
    <property type="entry name" value="Peptidase_A17"/>
    <property type="match status" value="1"/>
</dbReference>
<dbReference type="Proteomes" id="UP000036403">
    <property type="component" value="Unassembled WGS sequence"/>
</dbReference>
<proteinExistence type="predicted"/>
<evidence type="ECO:0000313" key="2">
    <source>
        <dbReference type="Proteomes" id="UP000036403"/>
    </source>
</evidence>
<evidence type="ECO:0008006" key="3">
    <source>
        <dbReference type="Google" id="ProtNLM"/>
    </source>
</evidence>
<protein>
    <recommendedName>
        <fullName evidence="3">Reverse transcriptase domain-containing protein</fullName>
    </recommendedName>
</protein>
<name>A0A0J7JZ98_LASNI</name>
<dbReference type="EMBL" id="LBMM01019968">
    <property type="protein sequence ID" value="KMQ83402.1"/>
    <property type="molecule type" value="Genomic_DNA"/>
</dbReference>
<dbReference type="PANTHER" id="PTHR47331">
    <property type="entry name" value="PHD-TYPE DOMAIN-CONTAINING PROTEIN"/>
    <property type="match status" value="1"/>
</dbReference>
<accession>A0A0J7JZ98</accession>